<name>A0A0K9FCW5_9BACI</name>
<keyword evidence="1" id="KW-0812">Transmembrane</keyword>
<protein>
    <submittedName>
        <fullName evidence="2">Uncharacterized protein</fullName>
    </submittedName>
</protein>
<sequence>MINLFSIILGLVALIASFVNLLGYKKQKSKKWVAFSMISFSACAIAICLQIFHGYILVKNEDFSSLMDTMGTMAFVSAILVSFTILLNVVTFVMYRDKIVK</sequence>
<evidence type="ECO:0000256" key="1">
    <source>
        <dbReference type="SAM" id="Phobius"/>
    </source>
</evidence>
<keyword evidence="1" id="KW-0472">Membrane</keyword>
<evidence type="ECO:0000313" key="2">
    <source>
        <dbReference type="EMBL" id="KMY31961.1"/>
    </source>
</evidence>
<organism evidence="2 3">
    <name type="scientific">Lysinibacillus xylanilyticus</name>
    <dbReference type="NCBI Taxonomy" id="582475"/>
    <lineage>
        <taxon>Bacteria</taxon>
        <taxon>Bacillati</taxon>
        <taxon>Bacillota</taxon>
        <taxon>Bacilli</taxon>
        <taxon>Bacillales</taxon>
        <taxon>Bacillaceae</taxon>
        <taxon>Lysinibacillus</taxon>
    </lineage>
</organism>
<proteinExistence type="predicted"/>
<dbReference type="AlphaFoldDB" id="A0A0K9FCW5"/>
<reference evidence="3" key="1">
    <citation type="submission" date="2015-07" db="EMBL/GenBank/DDBJ databases">
        <authorList>
            <consortium name="Consortium for Microbial Forensics and Genomics (microFORGE)"/>
            <person name="Knight B.M."/>
            <person name="Roberts D.P."/>
            <person name="Lin D."/>
            <person name="Hari K."/>
            <person name="Fletcher J."/>
            <person name="Melcher U."/>
            <person name="Blagden T."/>
            <person name="Winegar R.A."/>
        </authorList>
    </citation>
    <scope>NUCLEOTIDE SEQUENCE [LARGE SCALE GENOMIC DNA]</scope>
    <source>
        <strain evidence="3">DSM 23493</strain>
    </source>
</reference>
<gene>
    <name evidence="2" type="ORF">ACZ11_07220</name>
</gene>
<dbReference type="RefSeq" id="WP_049664896.1">
    <property type="nucleotide sequence ID" value="NZ_LFXJ01000005.1"/>
</dbReference>
<dbReference type="EMBL" id="LFXJ01000005">
    <property type="protein sequence ID" value="KMY31961.1"/>
    <property type="molecule type" value="Genomic_DNA"/>
</dbReference>
<comment type="caution">
    <text evidence="2">The sequence shown here is derived from an EMBL/GenBank/DDBJ whole genome shotgun (WGS) entry which is preliminary data.</text>
</comment>
<dbReference type="Proteomes" id="UP000037326">
    <property type="component" value="Unassembled WGS sequence"/>
</dbReference>
<feature type="transmembrane region" description="Helical" evidence="1">
    <location>
        <begin position="6"/>
        <end position="23"/>
    </location>
</feature>
<dbReference type="GeneID" id="96598062"/>
<feature type="transmembrane region" description="Helical" evidence="1">
    <location>
        <begin position="32"/>
        <end position="52"/>
    </location>
</feature>
<feature type="transmembrane region" description="Helical" evidence="1">
    <location>
        <begin position="72"/>
        <end position="95"/>
    </location>
</feature>
<dbReference type="OrthoDB" id="1758157at2"/>
<keyword evidence="1" id="KW-1133">Transmembrane helix</keyword>
<accession>A0A0K9FCW5</accession>
<dbReference type="PATRIC" id="fig|582475.4.peg.942"/>
<evidence type="ECO:0000313" key="3">
    <source>
        <dbReference type="Proteomes" id="UP000037326"/>
    </source>
</evidence>